<dbReference type="Proteomes" id="UP000265520">
    <property type="component" value="Unassembled WGS sequence"/>
</dbReference>
<evidence type="ECO:0000313" key="1">
    <source>
        <dbReference type="EMBL" id="MCI70423.1"/>
    </source>
</evidence>
<dbReference type="EMBL" id="LXQA010775696">
    <property type="protein sequence ID" value="MCI70423.1"/>
    <property type="molecule type" value="Genomic_DNA"/>
</dbReference>
<name>A0A392UA82_9FABA</name>
<organism evidence="1 2">
    <name type="scientific">Trifolium medium</name>
    <dbReference type="NCBI Taxonomy" id="97028"/>
    <lineage>
        <taxon>Eukaryota</taxon>
        <taxon>Viridiplantae</taxon>
        <taxon>Streptophyta</taxon>
        <taxon>Embryophyta</taxon>
        <taxon>Tracheophyta</taxon>
        <taxon>Spermatophyta</taxon>
        <taxon>Magnoliopsida</taxon>
        <taxon>eudicotyledons</taxon>
        <taxon>Gunneridae</taxon>
        <taxon>Pentapetalae</taxon>
        <taxon>rosids</taxon>
        <taxon>fabids</taxon>
        <taxon>Fabales</taxon>
        <taxon>Fabaceae</taxon>
        <taxon>Papilionoideae</taxon>
        <taxon>50 kb inversion clade</taxon>
        <taxon>NPAAA clade</taxon>
        <taxon>Hologalegina</taxon>
        <taxon>IRL clade</taxon>
        <taxon>Trifolieae</taxon>
        <taxon>Trifolium</taxon>
    </lineage>
</organism>
<feature type="non-terminal residue" evidence="1">
    <location>
        <position position="1"/>
    </location>
</feature>
<evidence type="ECO:0000313" key="2">
    <source>
        <dbReference type="Proteomes" id="UP000265520"/>
    </source>
</evidence>
<reference evidence="1 2" key="1">
    <citation type="journal article" date="2018" name="Front. Plant Sci.">
        <title>Red Clover (Trifolium pratense) and Zigzag Clover (T. medium) - A Picture of Genomic Similarities and Differences.</title>
        <authorList>
            <person name="Dluhosova J."/>
            <person name="Istvanek J."/>
            <person name="Nedelnik J."/>
            <person name="Repkova J."/>
        </authorList>
    </citation>
    <scope>NUCLEOTIDE SEQUENCE [LARGE SCALE GENOMIC DNA]</scope>
    <source>
        <strain evidence="2">cv. 10/8</strain>
        <tissue evidence="1">Leaf</tissue>
    </source>
</reference>
<accession>A0A392UA82</accession>
<comment type="caution">
    <text evidence="1">The sequence shown here is derived from an EMBL/GenBank/DDBJ whole genome shotgun (WGS) entry which is preliminary data.</text>
</comment>
<keyword evidence="2" id="KW-1185">Reference proteome</keyword>
<protein>
    <submittedName>
        <fullName evidence="1">Uncharacterized protein</fullName>
    </submittedName>
</protein>
<sequence>EYEDYLRGATSSFHLESQIEEEPSTGDCRARSFVAAGGR</sequence>
<dbReference type="AlphaFoldDB" id="A0A392UA82"/>
<proteinExistence type="predicted"/>